<dbReference type="SMART" id="SM00830">
    <property type="entry name" value="CM_2"/>
    <property type="match status" value="1"/>
</dbReference>
<name>A0A0H2UTU3_STRP3</name>
<reference evidence="3 4" key="1">
    <citation type="journal article" date="2002" name="Proc. Natl. Acad. Sci. U.S.A.">
        <title>Genome sequence of a serotype M3 strain of group A Streptococcus: phage-encoded toxins, the high-virulence phenotype, and clone emergence.</title>
        <authorList>
            <person name="Beres S.B."/>
            <person name="Sylva G.L."/>
            <person name="Barbian K.D."/>
            <person name="Lei B."/>
            <person name="Hoff J.S."/>
            <person name="Mammarella N.D."/>
            <person name="Liu M.Y."/>
            <person name="Smoot J.C."/>
            <person name="Porcella S.F."/>
            <person name="Parkins L.D."/>
            <person name="Campbell D.S."/>
            <person name="Smith T.M."/>
            <person name="McCormick J.K."/>
            <person name="Leung D.Y."/>
            <person name="Schlievert P.M."/>
            <person name="Musser J.M."/>
        </authorList>
    </citation>
    <scope>NUCLEOTIDE SEQUENCE [LARGE SCALE GENOMIC DNA]</scope>
    <source>
        <strain evidence="4">ATCC BAA-595 / MGAS315</strain>
    </source>
</reference>
<dbReference type="GO" id="GO:0004106">
    <property type="term" value="F:chorismate mutase activity"/>
    <property type="evidence" value="ECO:0007669"/>
    <property type="project" value="InterPro"/>
</dbReference>
<dbReference type="SUPFAM" id="SSF48600">
    <property type="entry name" value="Chorismate mutase II"/>
    <property type="match status" value="1"/>
</dbReference>
<protein>
    <recommendedName>
        <fullName evidence="2">Chorismate mutase domain-containing protein</fullName>
    </recommendedName>
</protein>
<dbReference type="PROSITE" id="PS51168">
    <property type="entry name" value="CHORISMATE_MUT_2"/>
    <property type="match status" value="1"/>
</dbReference>
<evidence type="ECO:0000256" key="1">
    <source>
        <dbReference type="ARBA" id="ARBA00023235"/>
    </source>
</evidence>
<proteinExistence type="predicted"/>
<evidence type="ECO:0000313" key="4">
    <source>
        <dbReference type="Proteomes" id="UP000000564"/>
    </source>
</evidence>
<evidence type="ECO:0000313" key="3">
    <source>
        <dbReference type="EMBL" id="AAM79079.1"/>
    </source>
</evidence>
<dbReference type="InterPro" id="IPR002701">
    <property type="entry name" value="CM_II_prokaryot"/>
</dbReference>
<dbReference type="GO" id="GO:0009697">
    <property type="term" value="P:salicylic acid biosynthetic process"/>
    <property type="evidence" value="ECO:0007669"/>
    <property type="project" value="TreeGrafter"/>
</dbReference>
<dbReference type="InterPro" id="IPR051331">
    <property type="entry name" value="Chorismate_mutase-related"/>
</dbReference>
<feature type="domain" description="Chorismate mutase" evidence="2">
    <location>
        <begin position="1"/>
        <end position="87"/>
    </location>
</feature>
<dbReference type="RefSeq" id="WP_002994052.1">
    <property type="nucleotide sequence ID" value="NC_004070.1"/>
</dbReference>
<dbReference type="NCBIfam" id="TIGR01805">
    <property type="entry name" value="CM_mono_grmpos"/>
    <property type="match status" value="1"/>
</dbReference>
<dbReference type="Pfam" id="PF01817">
    <property type="entry name" value="CM_2"/>
    <property type="match status" value="1"/>
</dbReference>
<dbReference type="EMBL" id="AE014074">
    <property type="protein sequence ID" value="AAM79079.1"/>
    <property type="molecule type" value="Genomic_DNA"/>
</dbReference>
<gene>
    <name evidence="3" type="ordered locus">SpyM3_0472</name>
</gene>
<dbReference type="KEGG" id="spg:SpyM3_0472"/>
<dbReference type="PANTHER" id="PTHR38041">
    <property type="entry name" value="CHORISMATE MUTASE"/>
    <property type="match status" value="1"/>
</dbReference>
<dbReference type="InterPro" id="IPR036979">
    <property type="entry name" value="CM_dom_sf"/>
</dbReference>
<evidence type="ECO:0000259" key="2">
    <source>
        <dbReference type="PROSITE" id="PS51168"/>
    </source>
</evidence>
<dbReference type="HOGENOM" id="CLU_131518_3_2_9"/>
<accession>A0A0H2UTU3</accession>
<dbReference type="PANTHER" id="PTHR38041:SF1">
    <property type="entry name" value="CHORISMATE MUTASE"/>
    <property type="match status" value="1"/>
</dbReference>
<dbReference type="GO" id="GO:0046417">
    <property type="term" value="P:chorismate metabolic process"/>
    <property type="evidence" value="ECO:0007669"/>
    <property type="project" value="InterPro"/>
</dbReference>
<dbReference type="AlphaFoldDB" id="A0A0H2UTU3"/>
<organism evidence="3 4">
    <name type="scientific">Streptococcus pyogenes serotype M3 (strain ATCC BAA-595 / MGAS315)</name>
    <dbReference type="NCBI Taxonomy" id="198466"/>
    <lineage>
        <taxon>Bacteria</taxon>
        <taxon>Bacillati</taxon>
        <taxon>Bacillota</taxon>
        <taxon>Bacilli</taxon>
        <taxon>Lactobacillales</taxon>
        <taxon>Streptococcaceae</taxon>
        <taxon>Streptococcus</taxon>
    </lineage>
</organism>
<dbReference type="Gene3D" id="1.20.59.10">
    <property type="entry name" value="Chorismate mutase"/>
    <property type="match status" value="1"/>
</dbReference>
<dbReference type="Proteomes" id="UP000000564">
    <property type="component" value="Chromosome"/>
</dbReference>
<sequence>MRLEEIRQEINSIDHHLVALLEKRMALVEQVTAYKLANHLPVLDQVRENQILDRVSYLVKDQAFEPAIHETFKTIMSLSRKYQTQHLTGGDTND</sequence>
<dbReference type="InterPro" id="IPR036263">
    <property type="entry name" value="Chorismate_II_sf"/>
</dbReference>
<dbReference type="InterPro" id="IPR011279">
    <property type="entry name" value="Chorismate_mutase_GmP"/>
</dbReference>
<keyword evidence="1" id="KW-0413">Isomerase</keyword>